<dbReference type="SMART" id="SM00507">
    <property type="entry name" value="HNHc"/>
    <property type="match status" value="1"/>
</dbReference>
<proteinExistence type="predicted"/>
<dbReference type="AlphaFoldDB" id="A0A3D8WY64"/>
<reference evidence="2 3" key="1">
    <citation type="journal article" date="2018" name="Appl. Environ. Microbiol.">
        <title>Antimicrobial susceptibility testing and tentative epidemiological cut-off values of five Bacillus species relevant for use as animal feed additives or for plant protection.</title>
        <authorList>
            <person name="Agerso Y."/>
            <person name="Stuer-Lauridsen B."/>
            <person name="Bjerre K."/>
            <person name="Jensen M.G."/>
            <person name="Johansen E."/>
            <person name="Bennedsen M."/>
            <person name="Brockmann E."/>
            <person name="Nielsen B."/>
        </authorList>
    </citation>
    <scope>NUCLEOTIDE SEQUENCE [LARGE SCALE GENOMIC DNA]</scope>
    <source>
        <strain evidence="2 3">CHCC20162</strain>
    </source>
</reference>
<keyword evidence="2" id="KW-0255">Endonuclease</keyword>
<dbReference type="CDD" id="cd00085">
    <property type="entry name" value="HNHc"/>
    <property type="match status" value="1"/>
</dbReference>
<dbReference type="Gene3D" id="1.10.30.50">
    <property type="match status" value="1"/>
</dbReference>
<dbReference type="GO" id="GO:0008270">
    <property type="term" value="F:zinc ion binding"/>
    <property type="evidence" value="ECO:0007669"/>
    <property type="project" value="InterPro"/>
</dbReference>
<evidence type="ECO:0000259" key="1">
    <source>
        <dbReference type="SMART" id="SM00507"/>
    </source>
</evidence>
<dbReference type="InterPro" id="IPR002711">
    <property type="entry name" value="HNH"/>
</dbReference>
<evidence type="ECO:0000313" key="3">
    <source>
        <dbReference type="Proteomes" id="UP000256519"/>
    </source>
</evidence>
<gene>
    <name evidence="2" type="ORF">C3744_20805</name>
</gene>
<dbReference type="Pfam" id="PF01844">
    <property type="entry name" value="HNH"/>
    <property type="match status" value="1"/>
</dbReference>
<dbReference type="Proteomes" id="UP000256519">
    <property type="component" value="Unassembled WGS sequence"/>
</dbReference>
<evidence type="ECO:0000313" key="2">
    <source>
        <dbReference type="EMBL" id="RDZ11504.1"/>
    </source>
</evidence>
<keyword evidence="2" id="KW-0378">Hydrolase</keyword>
<dbReference type="InterPro" id="IPR003615">
    <property type="entry name" value="HNH_nuc"/>
</dbReference>
<accession>A0A3D8WY64</accession>
<dbReference type="RefSeq" id="WP_116076626.1">
    <property type="nucleotide sequence ID" value="NZ_CP187630.1"/>
</dbReference>
<dbReference type="GO" id="GO:0003676">
    <property type="term" value="F:nucleic acid binding"/>
    <property type="evidence" value="ECO:0007669"/>
    <property type="project" value="InterPro"/>
</dbReference>
<sequence>MEAVVFCKHCRLVIRGNECSCKGTGTAYKQGQPKKHPSNTRKFQKLRKQILKRDGAHCVRCRIKYDWMVFDNLQAHHIKSWRDYPELAYDELNLITVCRNCNLELGTSNKLDFKWKAPELEIPTL</sequence>
<keyword evidence="2" id="KW-0540">Nuclease</keyword>
<protein>
    <submittedName>
        <fullName evidence="2">HNH endonuclease</fullName>
    </submittedName>
</protein>
<dbReference type="GO" id="GO:0004519">
    <property type="term" value="F:endonuclease activity"/>
    <property type="evidence" value="ECO:0007669"/>
    <property type="project" value="UniProtKB-KW"/>
</dbReference>
<organism evidence="2 3">
    <name type="scientific">Priestia megaterium</name>
    <name type="common">Bacillus megaterium</name>
    <dbReference type="NCBI Taxonomy" id="1404"/>
    <lineage>
        <taxon>Bacteria</taxon>
        <taxon>Bacillati</taxon>
        <taxon>Bacillota</taxon>
        <taxon>Bacilli</taxon>
        <taxon>Bacillales</taxon>
        <taxon>Bacillaceae</taxon>
        <taxon>Priestia</taxon>
    </lineage>
</organism>
<comment type="caution">
    <text evidence="2">The sequence shown here is derived from an EMBL/GenBank/DDBJ whole genome shotgun (WGS) entry which is preliminary data.</text>
</comment>
<dbReference type="EMBL" id="PQWM01000028">
    <property type="protein sequence ID" value="RDZ11504.1"/>
    <property type="molecule type" value="Genomic_DNA"/>
</dbReference>
<name>A0A3D8WY64_PRIMG</name>
<feature type="domain" description="HNH nuclease" evidence="1">
    <location>
        <begin position="45"/>
        <end position="103"/>
    </location>
</feature>